<evidence type="ECO:0000256" key="1">
    <source>
        <dbReference type="SAM" id="Coils"/>
    </source>
</evidence>
<evidence type="ECO:0000313" key="3">
    <source>
        <dbReference type="EMBL" id="SVC55521.1"/>
    </source>
</evidence>
<evidence type="ECO:0008006" key="4">
    <source>
        <dbReference type="Google" id="ProtNLM"/>
    </source>
</evidence>
<dbReference type="InterPro" id="IPR007060">
    <property type="entry name" value="FtsL/DivIC"/>
</dbReference>
<gene>
    <name evidence="3" type="ORF">METZ01_LOCUS308375</name>
</gene>
<dbReference type="Pfam" id="PF04977">
    <property type="entry name" value="DivIC"/>
    <property type="match status" value="1"/>
</dbReference>
<keyword evidence="2" id="KW-0472">Membrane</keyword>
<dbReference type="EMBL" id="UINC01097642">
    <property type="protein sequence ID" value="SVC55521.1"/>
    <property type="molecule type" value="Genomic_DNA"/>
</dbReference>
<keyword evidence="2" id="KW-1133">Transmembrane helix</keyword>
<proteinExistence type="predicted"/>
<feature type="coiled-coil region" evidence="1">
    <location>
        <begin position="41"/>
        <end position="75"/>
    </location>
</feature>
<feature type="transmembrane region" description="Helical" evidence="2">
    <location>
        <begin position="17"/>
        <end position="35"/>
    </location>
</feature>
<keyword evidence="1" id="KW-0175">Coiled coil</keyword>
<name>A0A382N7L4_9ZZZZ</name>
<reference evidence="3" key="1">
    <citation type="submission" date="2018-05" db="EMBL/GenBank/DDBJ databases">
        <authorList>
            <person name="Lanie J.A."/>
            <person name="Ng W.-L."/>
            <person name="Kazmierczak K.M."/>
            <person name="Andrzejewski T.M."/>
            <person name="Davidsen T.M."/>
            <person name="Wayne K.J."/>
            <person name="Tettelin H."/>
            <person name="Glass J.I."/>
            <person name="Rusch D."/>
            <person name="Podicherti R."/>
            <person name="Tsui H.-C.T."/>
            <person name="Winkler M.E."/>
        </authorList>
    </citation>
    <scope>NUCLEOTIDE SEQUENCE</scope>
</reference>
<keyword evidence="2" id="KW-0812">Transmembrane</keyword>
<sequence>MSERRIDTGIWDKLTKAVVFLLVIAALLAVAVWYLPLIKQNERMRSEILRLQQNVATEEETARQIKVQIEALRNDPETVERYAREKLGLARHGETVIRFERPDSNAP</sequence>
<accession>A0A382N7L4</accession>
<dbReference type="AlphaFoldDB" id="A0A382N7L4"/>
<evidence type="ECO:0000256" key="2">
    <source>
        <dbReference type="SAM" id="Phobius"/>
    </source>
</evidence>
<organism evidence="3">
    <name type="scientific">marine metagenome</name>
    <dbReference type="NCBI Taxonomy" id="408172"/>
    <lineage>
        <taxon>unclassified sequences</taxon>
        <taxon>metagenomes</taxon>
        <taxon>ecological metagenomes</taxon>
    </lineage>
</organism>
<protein>
    <recommendedName>
        <fullName evidence="4">Septum formation initiator family protein</fullName>
    </recommendedName>
</protein>